<gene>
    <name evidence="3" type="ORF">A4X03_0g193</name>
    <name evidence="2" type="ORF">JKIAZH3_G9458</name>
</gene>
<name>A0A8T8TRH1_9BASI</name>
<dbReference type="AlphaFoldDB" id="A0A8T8TRH1"/>
<proteinExistence type="predicted"/>
<dbReference type="Proteomes" id="UP000836402">
    <property type="component" value="Unassembled WGS sequence"/>
</dbReference>
<reference evidence="3" key="2">
    <citation type="journal article" date="2019" name="IMA Fungus">
        <title>Genome sequencing and comparison of five Tilletia species to identify candidate genes for the detection of regulated species infecting wheat.</title>
        <authorList>
            <person name="Nguyen H.D.T."/>
            <person name="Sultana T."/>
            <person name="Kesanakurti P."/>
            <person name="Hambleton S."/>
        </authorList>
    </citation>
    <scope>NUCLEOTIDE SEQUENCE</scope>
    <source>
        <strain evidence="3">DAOMC 238032</strain>
    </source>
</reference>
<dbReference type="EMBL" id="CAJHJG010006979">
    <property type="protein sequence ID" value="CAD6961413.1"/>
    <property type="molecule type" value="Genomic_DNA"/>
</dbReference>
<protein>
    <submittedName>
        <fullName evidence="3">Uncharacterized protein</fullName>
    </submittedName>
</protein>
<keyword evidence="5" id="KW-1185">Reference proteome</keyword>
<evidence type="ECO:0000313" key="2">
    <source>
        <dbReference type="EMBL" id="CAD6961413.1"/>
    </source>
</evidence>
<sequence>MKCIISTIAFFIALAFSATAAPIDNGATSVQGRELPASVNGQIVPAFIVDKDEENDAVDHPDYIYTQGHGN</sequence>
<evidence type="ECO:0000313" key="5">
    <source>
        <dbReference type="Proteomes" id="UP000836402"/>
    </source>
</evidence>
<accession>A0A8T8TRH1</accession>
<evidence type="ECO:0000313" key="4">
    <source>
        <dbReference type="Proteomes" id="UP000077671"/>
    </source>
</evidence>
<reference evidence="2" key="3">
    <citation type="submission" date="2020-10" db="EMBL/GenBank/DDBJ databases">
        <authorList>
            <person name="Sedaghatjoo S."/>
        </authorList>
    </citation>
    <scope>NUCLEOTIDE SEQUENCE</scope>
    <source>
        <strain evidence="2">AZH3</strain>
    </source>
</reference>
<keyword evidence="1" id="KW-0732">Signal</keyword>
<evidence type="ECO:0000313" key="3">
    <source>
        <dbReference type="EMBL" id="KAE8265538.1"/>
    </source>
</evidence>
<feature type="signal peptide" evidence="1">
    <location>
        <begin position="1"/>
        <end position="20"/>
    </location>
</feature>
<dbReference type="Proteomes" id="UP000077671">
    <property type="component" value="Unassembled WGS sequence"/>
</dbReference>
<evidence type="ECO:0000256" key="1">
    <source>
        <dbReference type="SAM" id="SignalP"/>
    </source>
</evidence>
<organism evidence="3 4">
    <name type="scientific">Tilletia caries</name>
    <name type="common">wheat bunt fungus</name>
    <dbReference type="NCBI Taxonomy" id="13290"/>
    <lineage>
        <taxon>Eukaryota</taxon>
        <taxon>Fungi</taxon>
        <taxon>Dikarya</taxon>
        <taxon>Basidiomycota</taxon>
        <taxon>Ustilaginomycotina</taxon>
        <taxon>Exobasidiomycetes</taxon>
        <taxon>Tilletiales</taxon>
        <taxon>Tilletiaceae</taxon>
        <taxon>Tilletia</taxon>
    </lineage>
</organism>
<reference evidence="3" key="1">
    <citation type="submission" date="2016-04" db="EMBL/GenBank/DDBJ databases">
        <authorList>
            <person name="Nguyen H.D."/>
            <person name="Kesanakurti P."/>
            <person name="Cullis J."/>
            <person name="Levesque C.A."/>
            <person name="Hambleton S."/>
        </authorList>
    </citation>
    <scope>NUCLEOTIDE SEQUENCE</scope>
    <source>
        <strain evidence="3">DAOMC 238032</strain>
    </source>
</reference>
<feature type="chain" id="PRO_5035794727" evidence="1">
    <location>
        <begin position="21"/>
        <end position="71"/>
    </location>
</feature>
<dbReference type="EMBL" id="LWDD02000010">
    <property type="protein sequence ID" value="KAE8265538.1"/>
    <property type="molecule type" value="Genomic_DNA"/>
</dbReference>
<comment type="caution">
    <text evidence="3">The sequence shown here is derived from an EMBL/GenBank/DDBJ whole genome shotgun (WGS) entry which is preliminary data.</text>
</comment>